<dbReference type="EMBL" id="ML994712">
    <property type="protein sequence ID" value="KAF2176252.1"/>
    <property type="molecule type" value="Genomic_DNA"/>
</dbReference>
<organism evidence="1 2">
    <name type="scientific">Zopfia rhizophila CBS 207.26</name>
    <dbReference type="NCBI Taxonomy" id="1314779"/>
    <lineage>
        <taxon>Eukaryota</taxon>
        <taxon>Fungi</taxon>
        <taxon>Dikarya</taxon>
        <taxon>Ascomycota</taxon>
        <taxon>Pezizomycotina</taxon>
        <taxon>Dothideomycetes</taxon>
        <taxon>Dothideomycetes incertae sedis</taxon>
        <taxon>Zopfiaceae</taxon>
        <taxon>Zopfia</taxon>
    </lineage>
</organism>
<feature type="non-terminal residue" evidence="1">
    <location>
        <position position="1"/>
    </location>
</feature>
<accession>A0A6A6DD11</accession>
<dbReference type="OrthoDB" id="10251412at2759"/>
<proteinExistence type="predicted"/>
<dbReference type="AlphaFoldDB" id="A0A6A6DD11"/>
<gene>
    <name evidence="1" type="ORF">K469DRAFT_607852</name>
</gene>
<evidence type="ECO:0000313" key="1">
    <source>
        <dbReference type="EMBL" id="KAF2176252.1"/>
    </source>
</evidence>
<protein>
    <submittedName>
        <fullName evidence="1">Uncharacterized protein</fullName>
    </submittedName>
</protein>
<name>A0A6A6DD11_9PEZI</name>
<evidence type="ECO:0000313" key="2">
    <source>
        <dbReference type="Proteomes" id="UP000800200"/>
    </source>
</evidence>
<dbReference type="Proteomes" id="UP000800200">
    <property type="component" value="Unassembled WGS sequence"/>
</dbReference>
<reference evidence="1" key="1">
    <citation type="journal article" date="2020" name="Stud. Mycol.">
        <title>101 Dothideomycetes genomes: a test case for predicting lifestyles and emergence of pathogens.</title>
        <authorList>
            <person name="Haridas S."/>
            <person name="Albert R."/>
            <person name="Binder M."/>
            <person name="Bloem J."/>
            <person name="Labutti K."/>
            <person name="Salamov A."/>
            <person name="Andreopoulos B."/>
            <person name="Baker S."/>
            <person name="Barry K."/>
            <person name="Bills G."/>
            <person name="Bluhm B."/>
            <person name="Cannon C."/>
            <person name="Castanera R."/>
            <person name="Culley D."/>
            <person name="Daum C."/>
            <person name="Ezra D."/>
            <person name="Gonzalez J."/>
            <person name="Henrissat B."/>
            <person name="Kuo A."/>
            <person name="Liang C."/>
            <person name="Lipzen A."/>
            <person name="Lutzoni F."/>
            <person name="Magnuson J."/>
            <person name="Mondo S."/>
            <person name="Nolan M."/>
            <person name="Ohm R."/>
            <person name="Pangilinan J."/>
            <person name="Park H.-J."/>
            <person name="Ramirez L."/>
            <person name="Alfaro M."/>
            <person name="Sun H."/>
            <person name="Tritt A."/>
            <person name="Yoshinaga Y."/>
            <person name="Zwiers L.-H."/>
            <person name="Turgeon B."/>
            <person name="Goodwin S."/>
            <person name="Spatafora J."/>
            <person name="Crous P."/>
            <person name="Grigoriev I."/>
        </authorList>
    </citation>
    <scope>NUCLEOTIDE SEQUENCE</scope>
    <source>
        <strain evidence="1">CBS 207.26</strain>
    </source>
</reference>
<keyword evidence="2" id="KW-1185">Reference proteome</keyword>
<sequence length="56" mass="6656">LVKEFIAKVPKLEFSLAKVMFLLLVNKQLPYNTITSIDTWVERIKEERKKFTRTNS</sequence>